<evidence type="ECO:0000313" key="1">
    <source>
        <dbReference type="EMBL" id="TWI58872.1"/>
    </source>
</evidence>
<dbReference type="InterPro" id="IPR019615">
    <property type="entry name" value="DUF2487"/>
</dbReference>
<dbReference type="Pfam" id="PF10673">
    <property type="entry name" value="DUF2487"/>
    <property type="match status" value="1"/>
</dbReference>
<dbReference type="Proteomes" id="UP000315711">
    <property type="component" value="Unassembled WGS sequence"/>
</dbReference>
<accession>A0A562QQ37</accession>
<dbReference type="EMBL" id="VLKZ01000002">
    <property type="protein sequence ID" value="TWI58872.1"/>
    <property type="molecule type" value="Genomic_DNA"/>
</dbReference>
<proteinExistence type="predicted"/>
<gene>
    <name evidence="1" type="ORF">IQ10_00580</name>
</gene>
<protein>
    <submittedName>
        <fullName evidence="1">Uncharacterized protein DUF2487</fullName>
    </submittedName>
</protein>
<reference evidence="1 2" key="1">
    <citation type="journal article" date="2015" name="Stand. Genomic Sci.">
        <title>Genomic Encyclopedia of Bacterial and Archaeal Type Strains, Phase III: the genomes of soil and plant-associated and newly described type strains.</title>
        <authorList>
            <person name="Whitman W.B."/>
            <person name="Woyke T."/>
            <person name="Klenk H.P."/>
            <person name="Zhou Y."/>
            <person name="Lilburn T.G."/>
            <person name="Beck B.J."/>
            <person name="De Vos P."/>
            <person name="Vandamme P."/>
            <person name="Eisen J.A."/>
            <person name="Garrity G."/>
            <person name="Hugenholtz P."/>
            <person name="Kyrpides N.C."/>
        </authorList>
    </citation>
    <scope>NUCLEOTIDE SEQUENCE [LARGE SCALE GENOMIC DNA]</scope>
    <source>
        <strain evidence="1 2">CGMCC 1.10116</strain>
    </source>
</reference>
<evidence type="ECO:0000313" key="2">
    <source>
        <dbReference type="Proteomes" id="UP000315711"/>
    </source>
</evidence>
<name>A0A562QQ37_9BACI</name>
<comment type="caution">
    <text evidence="1">The sequence shown here is derived from an EMBL/GenBank/DDBJ whole genome shotgun (WGS) entry which is preliminary data.</text>
</comment>
<sequence length="157" mass="18463">MKWQAKEMDTYLQSKEYVDTALIPLIPIAWQKDVKSTVAMGEFISIITYEVERQFHGRVIHFPAFTYVKNEEMSERVSRLKEWVKELTSGGVSHIIFLTSDGEWKISEQELEGMLIWLPTIPLEHMETSYKREVISDQLKQLIPIMTNKWQNNSAKR</sequence>
<organism evidence="1 2">
    <name type="scientific">Halalkalibacter nanhaiisediminis</name>
    <dbReference type="NCBI Taxonomy" id="688079"/>
    <lineage>
        <taxon>Bacteria</taxon>
        <taxon>Bacillati</taxon>
        <taxon>Bacillota</taxon>
        <taxon>Bacilli</taxon>
        <taxon>Bacillales</taxon>
        <taxon>Bacillaceae</taxon>
        <taxon>Halalkalibacter</taxon>
    </lineage>
</organism>
<dbReference type="RefSeq" id="WP_144448980.1">
    <property type="nucleotide sequence ID" value="NZ_VLKZ01000002.1"/>
</dbReference>
<dbReference type="AlphaFoldDB" id="A0A562QQ37"/>
<dbReference type="OrthoDB" id="2678750at2"/>
<keyword evidence="2" id="KW-1185">Reference proteome</keyword>